<keyword evidence="3" id="KW-1185">Reference proteome</keyword>
<organism evidence="2 3">
    <name type="scientific">Falsihalocynthiibacter arcticus</name>
    <dbReference type="NCBI Taxonomy" id="1579316"/>
    <lineage>
        <taxon>Bacteria</taxon>
        <taxon>Pseudomonadati</taxon>
        <taxon>Pseudomonadota</taxon>
        <taxon>Alphaproteobacteria</taxon>
        <taxon>Rhodobacterales</taxon>
        <taxon>Roseobacteraceae</taxon>
        <taxon>Falsihalocynthiibacter</taxon>
    </lineage>
</organism>
<dbReference type="AlphaFoldDB" id="A0A126V452"/>
<dbReference type="GO" id="GO:0008757">
    <property type="term" value="F:S-adenosylmethionine-dependent methyltransferase activity"/>
    <property type="evidence" value="ECO:0007669"/>
    <property type="project" value="InterPro"/>
</dbReference>
<dbReference type="Proteomes" id="UP000070371">
    <property type="component" value="Chromosome"/>
</dbReference>
<feature type="domain" description="Methyltransferase type 11" evidence="1">
    <location>
        <begin position="52"/>
        <end position="148"/>
    </location>
</feature>
<evidence type="ECO:0000313" key="3">
    <source>
        <dbReference type="Proteomes" id="UP000070371"/>
    </source>
</evidence>
<protein>
    <recommendedName>
        <fullName evidence="1">Methyltransferase type 11 domain-containing protein</fullName>
    </recommendedName>
</protein>
<sequence length="275" mass="28797">MPDPFEDVDAASPEMIEIIAAALETRAEDSSMLPVLDAYLDALKVPDGGQIVDIGSGTGGIARRIADRFPACSILGVEPSTALTNKAKELAGNRPNLTFSIGNGANLALDAACADVVILHTVLSHVPDPKPLVAEATRILQPGGTLVICDADFSKAMMGVVPGDPLGSCADAFVDGSVTDAWIVGKLKPLVKDFGLTVKDFNILNRVITSGMGALVWVRMSSTRLVSSGVIGQPLADALEAEYLRRAEAGLLYGFLPFVTLIAIKPEISLESVID</sequence>
<evidence type="ECO:0000259" key="1">
    <source>
        <dbReference type="Pfam" id="PF08241"/>
    </source>
</evidence>
<name>A0A126V452_9RHOB</name>
<dbReference type="OrthoDB" id="65624at2"/>
<dbReference type="STRING" id="1579316.RC74_19170"/>
<accession>A0A126V452</accession>
<dbReference type="Pfam" id="PF08241">
    <property type="entry name" value="Methyltransf_11"/>
    <property type="match status" value="1"/>
</dbReference>
<gene>
    <name evidence="2" type="ORF">RC74_19170</name>
</gene>
<dbReference type="CDD" id="cd02440">
    <property type="entry name" value="AdoMet_MTases"/>
    <property type="match status" value="1"/>
</dbReference>
<dbReference type="Gene3D" id="3.40.50.150">
    <property type="entry name" value="Vaccinia Virus protein VP39"/>
    <property type="match status" value="1"/>
</dbReference>
<dbReference type="KEGG" id="hat:RC74_19170"/>
<proteinExistence type="predicted"/>
<dbReference type="RefSeq" id="WP_052275020.1">
    <property type="nucleotide sequence ID" value="NZ_CP014327.1"/>
</dbReference>
<dbReference type="PANTHER" id="PTHR43591">
    <property type="entry name" value="METHYLTRANSFERASE"/>
    <property type="match status" value="1"/>
</dbReference>
<reference evidence="2 3" key="1">
    <citation type="submission" date="2016-02" db="EMBL/GenBank/DDBJ databases">
        <title>Complete genome sequence of Halocynthiibacter arcticus PAMC 20958t from arctic marine sediment.</title>
        <authorList>
            <person name="Lee Y.M."/>
            <person name="Baek K."/>
            <person name="Lee H.K."/>
            <person name="Shin S.C."/>
        </authorList>
    </citation>
    <scope>NUCLEOTIDE SEQUENCE [LARGE SCALE GENOMIC DNA]</scope>
    <source>
        <strain evidence="2">PAMC 20958</strain>
    </source>
</reference>
<dbReference type="EMBL" id="CP014327">
    <property type="protein sequence ID" value="AML53094.1"/>
    <property type="molecule type" value="Genomic_DNA"/>
</dbReference>
<dbReference type="InterPro" id="IPR013216">
    <property type="entry name" value="Methyltransf_11"/>
</dbReference>
<evidence type="ECO:0000313" key="2">
    <source>
        <dbReference type="EMBL" id="AML53094.1"/>
    </source>
</evidence>
<dbReference type="InterPro" id="IPR029063">
    <property type="entry name" value="SAM-dependent_MTases_sf"/>
</dbReference>
<dbReference type="SUPFAM" id="SSF53335">
    <property type="entry name" value="S-adenosyl-L-methionine-dependent methyltransferases"/>
    <property type="match status" value="1"/>
</dbReference>